<dbReference type="PANTHER" id="PTHR35179">
    <property type="entry name" value="PROTEIN CBG02620"/>
    <property type="match status" value="1"/>
</dbReference>
<gene>
    <name evidence="1" type="ORF">K469DRAFT_684496</name>
</gene>
<reference evidence="1" key="1">
    <citation type="journal article" date="2020" name="Stud. Mycol.">
        <title>101 Dothideomycetes genomes: a test case for predicting lifestyles and emergence of pathogens.</title>
        <authorList>
            <person name="Haridas S."/>
            <person name="Albert R."/>
            <person name="Binder M."/>
            <person name="Bloem J."/>
            <person name="Labutti K."/>
            <person name="Salamov A."/>
            <person name="Andreopoulos B."/>
            <person name="Baker S."/>
            <person name="Barry K."/>
            <person name="Bills G."/>
            <person name="Bluhm B."/>
            <person name="Cannon C."/>
            <person name="Castanera R."/>
            <person name="Culley D."/>
            <person name="Daum C."/>
            <person name="Ezra D."/>
            <person name="Gonzalez J."/>
            <person name="Henrissat B."/>
            <person name="Kuo A."/>
            <person name="Liang C."/>
            <person name="Lipzen A."/>
            <person name="Lutzoni F."/>
            <person name="Magnuson J."/>
            <person name="Mondo S."/>
            <person name="Nolan M."/>
            <person name="Ohm R."/>
            <person name="Pangilinan J."/>
            <person name="Park H.-J."/>
            <person name="Ramirez L."/>
            <person name="Alfaro M."/>
            <person name="Sun H."/>
            <person name="Tritt A."/>
            <person name="Yoshinaga Y."/>
            <person name="Zwiers L.-H."/>
            <person name="Turgeon B."/>
            <person name="Goodwin S."/>
            <person name="Spatafora J."/>
            <person name="Crous P."/>
            <person name="Grigoriev I."/>
        </authorList>
    </citation>
    <scope>NUCLEOTIDE SEQUENCE</scope>
    <source>
        <strain evidence="1">CBS 207.26</strain>
    </source>
</reference>
<proteinExistence type="predicted"/>
<keyword evidence="2" id="KW-1185">Reference proteome</keyword>
<dbReference type="Proteomes" id="UP000800200">
    <property type="component" value="Unassembled WGS sequence"/>
</dbReference>
<dbReference type="AlphaFoldDB" id="A0A6A6EBL3"/>
<sequence>MEDVTNHYRAIKYAMGPLNVVARFEVDAHYDNAANELTPAEIIAATGGWMNKLRYDYRGPINVLQKGHIVPVKQMAELKARPTNRTNAEAECGCRNAWINSGLVARRIPSSATTSQRPEEKQQENLRKLAGLLSGLKAVVRNEQGPIRVVVLVWEDKSGPLVIRSIEQKFPIVQRDFRLRHWAPKEAPPHGPPRVGAITTAEATTEEAITAEFSIAGATVAEVITVGVTVSEAITAGDTVAEL</sequence>
<organism evidence="1 2">
    <name type="scientific">Zopfia rhizophila CBS 207.26</name>
    <dbReference type="NCBI Taxonomy" id="1314779"/>
    <lineage>
        <taxon>Eukaryota</taxon>
        <taxon>Fungi</taxon>
        <taxon>Dikarya</taxon>
        <taxon>Ascomycota</taxon>
        <taxon>Pezizomycotina</taxon>
        <taxon>Dothideomycetes</taxon>
        <taxon>Dothideomycetes incertae sedis</taxon>
        <taxon>Zopfiaceae</taxon>
        <taxon>Zopfia</taxon>
    </lineage>
</organism>
<accession>A0A6A6EBL3</accession>
<dbReference type="PANTHER" id="PTHR35179:SF1">
    <property type="entry name" value="INTEGRAL MEMBRANE PROTEIN"/>
    <property type="match status" value="1"/>
</dbReference>
<dbReference type="EMBL" id="ML994623">
    <property type="protein sequence ID" value="KAF2188455.1"/>
    <property type="molecule type" value="Genomic_DNA"/>
</dbReference>
<dbReference type="OrthoDB" id="420564at2759"/>
<protein>
    <submittedName>
        <fullName evidence="1">Uncharacterized protein</fullName>
    </submittedName>
</protein>
<evidence type="ECO:0000313" key="2">
    <source>
        <dbReference type="Proteomes" id="UP000800200"/>
    </source>
</evidence>
<evidence type="ECO:0000313" key="1">
    <source>
        <dbReference type="EMBL" id="KAF2188455.1"/>
    </source>
</evidence>
<name>A0A6A6EBL3_9PEZI</name>